<dbReference type="GO" id="GO:0042398">
    <property type="term" value="P:modified amino acid biosynthetic process"/>
    <property type="evidence" value="ECO:0007669"/>
    <property type="project" value="InterPro"/>
</dbReference>
<dbReference type="Pfam" id="PF04107">
    <property type="entry name" value="GCS2"/>
    <property type="match status" value="1"/>
</dbReference>
<name>A0AAJ4A430_9BACT</name>
<accession>A0AAJ4A430</accession>
<dbReference type="KEGG" id="suln:FJR47_06275"/>
<organism evidence="1 2">
    <name type="scientific">Sulfurimonas xiamenensis</name>
    <dbReference type="NCBI Taxonomy" id="2590021"/>
    <lineage>
        <taxon>Bacteria</taxon>
        <taxon>Pseudomonadati</taxon>
        <taxon>Campylobacterota</taxon>
        <taxon>Epsilonproteobacteria</taxon>
        <taxon>Campylobacterales</taxon>
        <taxon>Sulfurimonadaceae</taxon>
        <taxon>Sulfurimonas</taxon>
    </lineage>
</organism>
<dbReference type="Gene3D" id="3.30.590.20">
    <property type="match status" value="1"/>
</dbReference>
<dbReference type="RefSeq" id="WP_152299596.1">
    <property type="nucleotide sequence ID" value="NZ_CP041166.1"/>
</dbReference>
<reference evidence="2" key="1">
    <citation type="submission" date="2019-06" db="EMBL/GenBank/DDBJ databases">
        <title>Sulfurimonas gotlandica sp. nov., a chemoautotrophic and psychrotolerant epsilonproteobacterium isolated from a pelagic redoxcline, and an emended description of the genus Sulfurimonas.</title>
        <authorList>
            <person name="Wang S."/>
            <person name="Jiang L."/>
            <person name="Shao Z."/>
        </authorList>
    </citation>
    <scope>NUCLEOTIDE SEQUENCE [LARGE SCALE GENOMIC DNA]</scope>
    <source>
        <strain evidence="2">1-1N</strain>
    </source>
</reference>
<dbReference type="InterPro" id="IPR006336">
    <property type="entry name" value="GCS2"/>
</dbReference>
<dbReference type="SUPFAM" id="SSF55931">
    <property type="entry name" value="Glutamine synthetase/guanido kinase"/>
    <property type="match status" value="1"/>
</dbReference>
<evidence type="ECO:0000313" key="2">
    <source>
        <dbReference type="Proteomes" id="UP000326061"/>
    </source>
</evidence>
<evidence type="ECO:0000313" key="1">
    <source>
        <dbReference type="EMBL" id="QFR43533.1"/>
    </source>
</evidence>
<keyword evidence="2" id="KW-1185">Reference proteome</keyword>
<evidence type="ECO:0008006" key="3">
    <source>
        <dbReference type="Google" id="ProtNLM"/>
    </source>
</evidence>
<sequence length="345" mass="40100">MMKMGVEHEFVFKDDRGTYLDFETAEYSIFQKIINEFPYFENDDTFFDCKSLEQKPKRCYIEGFERYDINGKLIETVPKGLEIRTLPHTNIDTVIKDFTNSYTCLMHSAEKFGFSPLLTSIHPFKSSVHFKKPLNRAEIALRTDEELTIATDALLWHGIHINVSISSASKEQMTDLLQKVNYYAPYIIPFSFSSPFHDGKVFDGLSYRTYRKAKTRKVIQLQNRKGVYVLEFRGFDSCGDVKLLKSLLLLYKGLLLDKSLKQRASFQNPELLEHSALKGFEDETIRKEGLNVLKAVRAVIQDEKEALQMLENMLYINDSYASKIKQIYLETGDIMKSISNRYHYD</sequence>
<dbReference type="EMBL" id="CP041166">
    <property type="protein sequence ID" value="QFR43533.1"/>
    <property type="molecule type" value="Genomic_DNA"/>
</dbReference>
<gene>
    <name evidence="1" type="ORF">FJR47_06275</name>
</gene>
<dbReference type="Proteomes" id="UP000326061">
    <property type="component" value="Chromosome"/>
</dbReference>
<proteinExistence type="predicted"/>
<dbReference type="InterPro" id="IPR014746">
    <property type="entry name" value="Gln_synth/guanido_kin_cat_dom"/>
</dbReference>
<protein>
    <recommendedName>
        <fullName evidence="3">Glutamate--cysteine ligase</fullName>
    </recommendedName>
</protein>
<dbReference type="AlphaFoldDB" id="A0AAJ4A430"/>
<dbReference type="GO" id="GO:0004357">
    <property type="term" value="F:glutamate-cysteine ligase activity"/>
    <property type="evidence" value="ECO:0007669"/>
    <property type="project" value="InterPro"/>
</dbReference>